<comment type="caution">
    <text evidence="1">The sequence shown here is derived from an EMBL/GenBank/DDBJ whole genome shotgun (WGS) entry which is preliminary data.</text>
</comment>
<name>A0ACC3K3Q0_EUCGR</name>
<reference evidence="1 2" key="1">
    <citation type="journal article" date="2014" name="Nature">
        <title>The genome of Eucalyptus grandis.</title>
        <authorList>
            <person name="Myburg A.A."/>
            <person name="Grattapaglia D."/>
            <person name="Tuskan G.A."/>
            <person name="Hellsten U."/>
            <person name="Hayes R.D."/>
            <person name="Grimwood J."/>
            <person name="Jenkins J."/>
            <person name="Lindquist E."/>
            <person name="Tice H."/>
            <person name="Bauer D."/>
            <person name="Goodstein D.M."/>
            <person name="Dubchak I."/>
            <person name="Poliakov A."/>
            <person name="Mizrachi E."/>
            <person name="Kullan A.R."/>
            <person name="Hussey S.G."/>
            <person name="Pinard D."/>
            <person name="van der Merwe K."/>
            <person name="Singh P."/>
            <person name="van Jaarsveld I."/>
            <person name="Silva-Junior O.B."/>
            <person name="Togawa R.C."/>
            <person name="Pappas M.R."/>
            <person name="Faria D.A."/>
            <person name="Sansaloni C.P."/>
            <person name="Petroli C.D."/>
            <person name="Yang X."/>
            <person name="Ranjan P."/>
            <person name="Tschaplinski T.J."/>
            <person name="Ye C.Y."/>
            <person name="Li T."/>
            <person name="Sterck L."/>
            <person name="Vanneste K."/>
            <person name="Murat F."/>
            <person name="Soler M."/>
            <person name="Clemente H.S."/>
            <person name="Saidi N."/>
            <person name="Cassan-Wang H."/>
            <person name="Dunand C."/>
            <person name="Hefer C.A."/>
            <person name="Bornberg-Bauer E."/>
            <person name="Kersting A.R."/>
            <person name="Vining K."/>
            <person name="Amarasinghe V."/>
            <person name="Ranik M."/>
            <person name="Naithani S."/>
            <person name="Elser J."/>
            <person name="Boyd A.E."/>
            <person name="Liston A."/>
            <person name="Spatafora J.W."/>
            <person name="Dharmwardhana P."/>
            <person name="Raja R."/>
            <person name="Sullivan C."/>
            <person name="Romanel E."/>
            <person name="Alves-Ferreira M."/>
            <person name="Kulheim C."/>
            <person name="Foley W."/>
            <person name="Carocha V."/>
            <person name="Paiva J."/>
            <person name="Kudrna D."/>
            <person name="Brommonschenkel S.H."/>
            <person name="Pasquali G."/>
            <person name="Byrne M."/>
            <person name="Rigault P."/>
            <person name="Tibbits J."/>
            <person name="Spokevicius A."/>
            <person name="Jones R.C."/>
            <person name="Steane D.A."/>
            <person name="Vaillancourt R.E."/>
            <person name="Potts B.M."/>
            <person name="Joubert F."/>
            <person name="Barry K."/>
            <person name="Pappas G.J."/>
            <person name="Strauss S.H."/>
            <person name="Jaiswal P."/>
            <person name="Grima-Pettenati J."/>
            <person name="Salse J."/>
            <person name="Van de Peer Y."/>
            <person name="Rokhsar D.S."/>
            <person name="Schmutz J."/>
        </authorList>
    </citation>
    <scope>NUCLEOTIDE SEQUENCE [LARGE SCALE GENOMIC DNA]</scope>
    <source>
        <strain evidence="2">cv. BRASUZ1</strain>
        <tissue evidence="1">Leaf extractions</tissue>
    </source>
</reference>
<dbReference type="EMBL" id="CM064441">
    <property type="protein sequence ID" value="KAK3420864.1"/>
    <property type="molecule type" value="Genomic_DNA"/>
</dbReference>
<dbReference type="Proteomes" id="UP000030711">
    <property type="component" value="Chromosome 7"/>
</dbReference>
<organism evidence="1 2">
    <name type="scientific">Eucalyptus grandis</name>
    <name type="common">Flooded gum</name>
    <dbReference type="NCBI Taxonomy" id="71139"/>
    <lineage>
        <taxon>Eukaryota</taxon>
        <taxon>Viridiplantae</taxon>
        <taxon>Streptophyta</taxon>
        <taxon>Embryophyta</taxon>
        <taxon>Tracheophyta</taxon>
        <taxon>Spermatophyta</taxon>
        <taxon>Magnoliopsida</taxon>
        <taxon>eudicotyledons</taxon>
        <taxon>Gunneridae</taxon>
        <taxon>Pentapetalae</taxon>
        <taxon>rosids</taxon>
        <taxon>malvids</taxon>
        <taxon>Myrtales</taxon>
        <taxon>Myrtaceae</taxon>
        <taxon>Myrtoideae</taxon>
        <taxon>Eucalypteae</taxon>
        <taxon>Eucalyptus</taxon>
    </lineage>
</organism>
<proteinExistence type="predicted"/>
<sequence length="379" mass="43378">MKSCEPSTSADGKGRASLTLPKVVRGIVCLSVLLLTAFMMLVYLGFLTAVPLRFFSVHYSRKAISYFFGIWLALWPFLFEKINKTKVIFCGETVPPRERVLLIANHRTEVDWMYLWDLALRKGRIGYIKYVLKSSLMKLPVFGWSFQLLEFISVERKWEIDESSMHRMLQTFKDPRDPLWLAVFPEGTDFTAQNNLIGYEMIGSAVKLVHKFLCGQSAVTDPYILPLSLLRVYDVTIGYKYRCPSFMDNAFGVDPAEVHVHVRRVHLDDIPMSENEVTSWLMDTFHFKDQLLSDFHSKGHFPNPGTEKELSTVKCLLNAIGVIFLTCTCTYLTFFSSIWFKVYVSSVCAYLASATYFNIRPQPIAGYGKAVITRNSAKH</sequence>
<protein>
    <submittedName>
        <fullName evidence="1">Uncharacterized protein</fullName>
    </submittedName>
</protein>
<keyword evidence="2" id="KW-1185">Reference proteome</keyword>
<evidence type="ECO:0000313" key="1">
    <source>
        <dbReference type="EMBL" id="KAK3420864.1"/>
    </source>
</evidence>
<gene>
    <name evidence="1" type="ORF">EUGRSUZ_G00474</name>
</gene>
<accession>A0ACC3K3Q0</accession>
<evidence type="ECO:0000313" key="2">
    <source>
        <dbReference type="Proteomes" id="UP000030711"/>
    </source>
</evidence>